<dbReference type="Proteomes" id="UP000623129">
    <property type="component" value="Unassembled WGS sequence"/>
</dbReference>
<keyword evidence="3" id="KW-1185">Reference proteome</keyword>
<accession>A0A833VSA4</accession>
<dbReference type="AlphaFoldDB" id="A0A833VSA4"/>
<evidence type="ECO:0000313" key="2">
    <source>
        <dbReference type="EMBL" id="KAF3339915.1"/>
    </source>
</evidence>
<feature type="compositionally biased region" description="Polar residues" evidence="1">
    <location>
        <begin position="8"/>
        <end position="22"/>
    </location>
</feature>
<evidence type="ECO:0000313" key="3">
    <source>
        <dbReference type="Proteomes" id="UP000623129"/>
    </source>
</evidence>
<organism evidence="2 3">
    <name type="scientific">Carex littledalei</name>
    <dbReference type="NCBI Taxonomy" id="544730"/>
    <lineage>
        <taxon>Eukaryota</taxon>
        <taxon>Viridiplantae</taxon>
        <taxon>Streptophyta</taxon>
        <taxon>Embryophyta</taxon>
        <taxon>Tracheophyta</taxon>
        <taxon>Spermatophyta</taxon>
        <taxon>Magnoliopsida</taxon>
        <taxon>Liliopsida</taxon>
        <taxon>Poales</taxon>
        <taxon>Cyperaceae</taxon>
        <taxon>Cyperoideae</taxon>
        <taxon>Cariceae</taxon>
        <taxon>Carex</taxon>
        <taxon>Carex subgen. Euthyceras</taxon>
    </lineage>
</organism>
<gene>
    <name evidence="2" type="ORF">FCM35_KLT15686</name>
</gene>
<protein>
    <submittedName>
        <fullName evidence="2">Uncharacterized protein</fullName>
    </submittedName>
</protein>
<proteinExistence type="predicted"/>
<comment type="caution">
    <text evidence="2">The sequence shown here is derived from an EMBL/GenBank/DDBJ whole genome shotgun (WGS) entry which is preliminary data.</text>
</comment>
<sequence length="381" mass="41860">MAMDPNKDNSSGGENNRNCQLTPGATSRAARLSLPFAGGQSIFLDPMFRRHFEDMIRRTQLSLEIQDLVHTPGRINPLQTNGVPCLVGSGSSVRSPHESNLLISDTSILNVDPMLDTIAGALQVEVSSDSELLDNLLANGELTPNNNSPLRSNSFDAGSCEELVQRFRASISNSGYVGLLTPRRKAKMKILLKLITFLASPRSRARSVPPAIYQPLEQANISLLQSASSPYENNSDDQGDMPAVYTQLSPIWDLPPLSPIWDLPPLSPMETQCTVFYDRNHANVESRNIMNWDSVQHTNGGGSPQLELPRYAADAESTPDSFMQFPSRTDNFEAGYGVRFTESISNSVYGGPLTLRSNRKIKTILRSVAFLAVPRKRARIG</sequence>
<evidence type="ECO:0000256" key="1">
    <source>
        <dbReference type="SAM" id="MobiDB-lite"/>
    </source>
</evidence>
<feature type="region of interest" description="Disordered" evidence="1">
    <location>
        <begin position="1"/>
        <end position="22"/>
    </location>
</feature>
<reference evidence="2" key="1">
    <citation type="submission" date="2020-01" db="EMBL/GenBank/DDBJ databases">
        <title>Genome sequence of Kobresia littledalei, the first chromosome-level genome in the family Cyperaceae.</title>
        <authorList>
            <person name="Qu G."/>
        </authorList>
    </citation>
    <scope>NUCLEOTIDE SEQUENCE</scope>
    <source>
        <strain evidence="2">C.B.Clarke</strain>
        <tissue evidence="2">Leaf</tissue>
    </source>
</reference>
<dbReference type="EMBL" id="SWLB01000003">
    <property type="protein sequence ID" value="KAF3339915.1"/>
    <property type="molecule type" value="Genomic_DNA"/>
</dbReference>
<name>A0A833VSA4_9POAL</name>